<dbReference type="EMBL" id="AP022871">
    <property type="protein sequence ID" value="BCB84482.1"/>
    <property type="molecule type" value="Genomic_DNA"/>
</dbReference>
<dbReference type="SUPFAM" id="SSF55729">
    <property type="entry name" value="Acyl-CoA N-acyltransferases (Nat)"/>
    <property type="match status" value="1"/>
</dbReference>
<dbReference type="Proteomes" id="UP000503011">
    <property type="component" value="Chromosome"/>
</dbReference>
<dbReference type="Gene3D" id="3.40.630.30">
    <property type="match status" value="1"/>
</dbReference>
<dbReference type="GO" id="GO:0016747">
    <property type="term" value="F:acyltransferase activity, transferring groups other than amino-acyl groups"/>
    <property type="evidence" value="ECO:0007669"/>
    <property type="project" value="InterPro"/>
</dbReference>
<dbReference type="InterPro" id="IPR000182">
    <property type="entry name" value="GNAT_dom"/>
</dbReference>
<keyword evidence="1 4" id="KW-0808">Transferase</keyword>
<sequence>MSVSGPHARNLSEIASGYFGPVLIEARPVSDAELGTLITALQRELREAGGGLDIASEDGAQHLVGVVDGRAVACGALQPLDAQTGAIKRMYVRPAFRGRGIARQMLAALEEMALDAGHVVLRLDAGVYLPAALALLQSAGYGRTPAHGFEKRILVAA</sequence>
<dbReference type="PROSITE" id="PS51186">
    <property type="entry name" value="GNAT"/>
    <property type="match status" value="1"/>
</dbReference>
<dbReference type="InterPro" id="IPR050832">
    <property type="entry name" value="Bact_Acetyltransf"/>
</dbReference>
<dbReference type="AlphaFoldDB" id="A0A6F8YEF2"/>
<reference evidence="4 5" key="2">
    <citation type="submission" date="2020-03" db="EMBL/GenBank/DDBJ databases">
        <authorList>
            <person name="Ichikawa N."/>
            <person name="Kimura A."/>
            <person name="Kitahashi Y."/>
            <person name="Uohara A."/>
        </authorList>
    </citation>
    <scope>NUCLEOTIDE SEQUENCE [LARGE SCALE GENOMIC DNA]</scope>
    <source>
        <strain evidence="4 5">NBRC 105367</strain>
    </source>
</reference>
<evidence type="ECO:0000313" key="4">
    <source>
        <dbReference type="EMBL" id="BCB84482.1"/>
    </source>
</evidence>
<dbReference type="RefSeq" id="WP_232074642.1">
    <property type="nucleotide sequence ID" value="NZ_AP022871.1"/>
</dbReference>
<proteinExistence type="predicted"/>
<organism evidence="4 5">
    <name type="scientific">Phytohabitans suffuscus</name>
    <dbReference type="NCBI Taxonomy" id="624315"/>
    <lineage>
        <taxon>Bacteria</taxon>
        <taxon>Bacillati</taxon>
        <taxon>Actinomycetota</taxon>
        <taxon>Actinomycetes</taxon>
        <taxon>Micromonosporales</taxon>
        <taxon>Micromonosporaceae</taxon>
    </lineage>
</organism>
<feature type="domain" description="N-acetyltransferase" evidence="3">
    <location>
        <begin position="24"/>
        <end position="157"/>
    </location>
</feature>
<evidence type="ECO:0000256" key="1">
    <source>
        <dbReference type="ARBA" id="ARBA00022679"/>
    </source>
</evidence>
<protein>
    <submittedName>
        <fullName evidence="4">N-acetyltransferase</fullName>
    </submittedName>
</protein>
<evidence type="ECO:0000256" key="2">
    <source>
        <dbReference type="ARBA" id="ARBA00023315"/>
    </source>
</evidence>
<dbReference type="InterPro" id="IPR016181">
    <property type="entry name" value="Acyl_CoA_acyltransferase"/>
</dbReference>
<name>A0A6F8YEF2_9ACTN</name>
<dbReference type="KEGG" id="psuu:Psuf_017950"/>
<evidence type="ECO:0000313" key="5">
    <source>
        <dbReference type="Proteomes" id="UP000503011"/>
    </source>
</evidence>
<reference evidence="4 5" key="1">
    <citation type="submission" date="2020-03" db="EMBL/GenBank/DDBJ databases">
        <title>Whole genome shotgun sequence of Phytohabitans suffuscus NBRC 105367.</title>
        <authorList>
            <person name="Komaki H."/>
            <person name="Tamura T."/>
        </authorList>
    </citation>
    <scope>NUCLEOTIDE SEQUENCE [LARGE SCALE GENOMIC DNA]</scope>
    <source>
        <strain evidence="4 5">NBRC 105367</strain>
    </source>
</reference>
<keyword evidence="5" id="KW-1185">Reference proteome</keyword>
<dbReference type="Pfam" id="PF00583">
    <property type="entry name" value="Acetyltransf_1"/>
    <property type="match status" value="1"/>
</dbReference>
<dbReference type="PANTHER" id="PTHR43877">
    <property type="entry name" value="AMINOALKYLPHOSPHONATE N-ACETYLTRANSFERASE-RELATED-RELATED"/>
    <property type="match status" value="1"/>
</dbReference>
<dbReference type="CDD" id="cd04301">
    <property type="entry name" value="NAT_SF"/>
    <property type="match status" value="1"/>
</dbReference>
<dbReference type="PANTHER" id="PTHR43877:SF2">
    <property type="entry name" value="AMINOALKYLPHOSPHONATE N-ACETYLTRANSFERASE-RELATED"/>
    <property type="match status" value="1"/>
</dbReference>
<accession>A0A6F8YEF2</accession>
<keyword evidence="2" id="KW-0012">Acyltransferase</keyword>
<evidence type="ECO:0000259" key="3">
    <source>
        <dbReference type="PROSITE" id="PS51186"/>
    </source>
</evidence>
<gene>
    <name evidence="4" type="ORF">Psuf_017950</name>
</gene>